<dbReference type="GO" id="GO:0016747">
    <property type="term" value="F:acyltransferase activity, transferring groups other than amino-acyl groups"/>
    <property type="evidence" value="ECO:0007669"/>
    <property type="project" value="InterPro"/>
</dbReference>
<dbReference type="PANTHER" id="PTHR11161">
    <property type="entry name" value="O-ACYLTRANSFERASE"/>
    <property type="match status" value="1"/>
</dbReference>
<feature type="transmembrane region" description="Helical" evidence="1">
    <location>
        <begin position="473"/>
        <end position="495"/>
    </location>
</feature>
<evidence type="ECO:0000313" key="3">
    <source>
        <dbReference type="EMBL" id="KAJ6221599.1"/>
    </source>
</evidence>
<dbReference type="PANTHER" id="PTHR11161:SF0">
    <property type="entry name" value="O-ACYLTRANSFERASE LIKE PROTEIN"/>
    <property type="match status" value="1"/>
</dbReference>
<feature type="transmembrane region" description="Helical" evidence="1">
    <location>
        <begin position="434"/>
        <end position="452"/>
    </location>
</feature>
<dbReference type="InterPro" id="IPR006621">
    <property type="entry name" value="Nose-resist-to-fluoxetine_N"/>
</dbReference>
<feature type="domain" description="Nose resistant-to-fluoxetine protein N-terminal" evidence="2">
    <location>
        <begin position="31"/>
        <end position="195"/>
    </location>
</feature>
<organism evidence="3 4">
    <name type="scientific">Blomia tropicalis</name>
    <name type="common">Mite</name>
    <dbReference type="NCBI Taxonomy" id="40697"/>
    <lineage>
        <taxon>Eukaryota</taxon>
        <taxon>Metazoa</taxon>
        <taxon>Ecdysozoa</taxon>
        <taxon>Arthropoda</taxon>
        <taxon>Chelicerata</taxon>
        <taxon>Arachnida</taxon>
        <taxon>Acari</taxon>
        <taxon>Acariformes</taxon>
        <taxon>Sarcoptiformes</taxon>
        <taxon>Astigmata</taxon>
        <taxon>Glycyphagoidea</taxon>
        <taxon>Echimyopodidae</taxon>
        <taxon>Blomia</taxon>
    </lineage>
</organism>
<dbReference type="Pfam" id="PF01757">
    <property type="entry name" value="Acyl_transf_3"/>
    <property type="match status" value="1"/>
</dbReference>
<gene>
    <name evidence="3" type="ORF">RDWZM_000144</name>
</gene>
<dbReference type="Proteomes" id="UP001142055">
    <property type="component" value="Chromosome 1"/>
</dbReference>
<reference evidence="3" key="1">
    <citation type="submission" date="2022-12" db="EMBL/GenBank/DDBJ databases">
        <title>Genome assemblies of Blomia tropicalis.</title>
        <authorList>
            <person name="Cui Y."/>
        </authorList>
    </citation>
    <scope>NUCLEOTIDE SEQUENCE</scope>
    <source>
        <tissue evidence="3">Adult mites</tissue>
    </source>
</reference>
<evidence type="ECO:0000259" key="2">
    <source>
        <dbReference type="SMART" id="SM00703"/>
    </source>
</evidence>
<feature type="transmembrane region" description="Helical" evidence="1">
    <location>
        <begin position="388"/>
        <end position="406"/>
    </location>
</feature>
<comment type="caution">
    <text evidence="3">The sequence shown here is derived from an EMBL/GenBank/DDBJ whole genome shotgun (WGS) entry which is preliminary data.</text>
</comment>
<protein>
    <recommendedName>
        <fullName evidence="2">Nose resistant-to-fluoxetine protein N-terminal domain-containing protein</fullName>
    </recommendedName>
</protein>
<accession>A0A9Q0MA13</accession>
<dbReference type="AlphaFoldDB" id="A0A9Q0MA13"/>
<feature type="transmembrane region" description="Helical" evidence="1">
    <location>
        <begin position="579"/>
        <end position="601"/>
    </location>
</feature>
<feature type="transmembrane region" description="Helical" evidence="1">
    <location>
        <begin position="254"/>
        <end position="277"/>
    </location>
</feature>
<sequence length="649" mass="75930">MLNVTDWNFQHSFLPNYVNVTEEIIHNGNISNDCRHSFEYSMKQLQQRQYWSVMMFNSWAKFPPSGTMRGTLTDFGDYDQCLSIDQYVNSIETKYCLIDIGISMPQPIPRHHNYFHQAKVLPNQIEDERKSIFLSNGSMYLHLANISSIFYYANIQIGICIPEQCSSFDVKQFLSNGLICIESLGLTIEKQSCDRPHHNQWNELNQYQWTAIIFISIWIGLVIVSAFYDRFFYSRKRDTFTIRDKLSEMIPQPLYRGILTVDTFFFISGFLTSYVTIKYTDGKLKQFNSLLFIMLRYLRLTPQLSIFILLTFLLPIMFDGPIWNQYISIVDKCYDNWWLNLLYVQNLFKVDNICGLHTWYLAADMQLHWFSLIPVLVLLRNHRLGINLCKTIIGGTILWSCATIFIEELPPGSVITSNNDFVDEHAMPKAYLRFVYKPWTHAYVFFIGFIFGDYIKNNLKIMKQWSLSKGKKYFLWSIVFIGFGFSIYSTVPWLYGRPYNPIISAILFPLNLIVWSLSMMLLIWLCVTDNGGIIGRLLSASIFKPLSRITYSVYLTHVWIVWIVAGSRRDLIDRSIHSIMFLFASVVLLSFALGLVFTIMFDTPIIHAIECFKQYWFNRKMIPIESNEPNSTMMITVKMNDNDDQNEGH</sequence>
<feature type="transmembrane region" description="Helical" evidence="1">
    <location>
        <begin position="501"/>
        <end position="527"/>
    </location>
</feature>
<dbReference type="SMART" id="SM00703">
    <property type="entry name" value="NRF"/>
    <property type="match status" value="1"/>
</dbReference>
<dbReference type="OMA" id="INANKNC"/>
<name>A0A9Q0MA13_BLOTA</name>
<evidence type="ECO:0000313" key="4">
    <source>
        <dbReference type="Proteomes" id="UP001142055"/>
    </source>
</evidence>
<evidence type="ECO:0000256" key="1">
    <source>
        <dbReference type="SAM" id="Phobius"/>
    </source>
</evidence>
<proteinExistence type="predicted"/>
<dbReference type="InterPro" id="IPR052728">
    <property type="entry name" value="O2_lipid_transport_reg"/>
</dbReference>
<dbReference type="Pfam" id="PF20146">
    <property type="entry name" value="NRF"/>
    <property type="match status" value="1"/>
</dbReference>
<dbReference type="EMBL" id="JAPWDV010000001">
    <property type="protein sequence ID" value="KAJ6221599.1"/>
    <property type="molecule type" value="Genomic_DNA"/>
</dbReference>
<keyword evidence="1" id="KW-0812">Transmembrane</keyword>
<keyword evidence="1" id="KW-1133">Transmembrane helix</keyword>
<keyword evidence="1" id="KW-0472">Membrane</keyword>
<keyword evidence="4" id="KW-1185">Reference proteome</keyword>
<feature type="transmembrane region" description="Helical" evidence="1">
    <location>
        <begin position="297"/>
        <end position="318"/>
    </location>
</feature>
<feature type="transmembrane region" description="Helical" evidence="1">
    <location>
        <begin position="548"/>
        <end position="567"/>
    </location>
</feature>
<dbReference type="InterPro" id="IPR002656">
    <property type="entry name" value="Acyl_transf_3_dom"/>
</dbReference>
<feature type="transmembrane region" description="Helical" evidence="1">
    <location>
        <begin position="209"/>
        <end position="233"/>
    </location>
</feature>